<dbReference type="GO" id="GO:0005524">
    <property type="term" value="F:ATP binding"/>
    <property type="evidence" value="ECO:0007669"/>
    <property type="project" value="UniProtKB-KW"/>
</dbReference>
<evidence type="ECO:0000256" key="4">
    <source>
        <dbReference type="ARBA" id="ARBA00023136"/>
    </source>
</evidence>
<keyword evidence="7" id="KW-0547">Nucleotide-binding</keyword>
<name>A0ABX0S6C2_PONBL</name>
<keyword evidence="3 5" id="KW-1133">Transmembrane helix</keyword>
<reference evidence="7" key="1">
    <citation type="submission" date="2018-05" db="EMBL/GenBank/DDBJ databases">
        <authorList>
            <person name="Pedro S.L.S."/>
            <person name="Freitas R.C."/>
            <person name="Barreto A.S."/>
            <person name="Lima A.O.S."/>
        </authorList>
    </citation>
    <scope>NUCLEOTIDE SEQUENCE</scope>
    <source>
        <strain evidence="7">BP203</strain>
        <tissue evidence="7">Muscle</tissue>
    </source>
</reference>
<evidence type="ECO:0000259" key="6">
    <source>
        <dbReference type="Pfam" id="PF12698"/>
    </source>
</evidence>
<keyword evidence="2 5" id="KW-0812">Transmembrane</keyword>
<evidence type="ECO:0000256" key="1">
    <source>
        <dbReference type="ARBA" id="ARBA00004141"/>
    </source>
</evidence>
<evidence type="ECO:0000313" key="7">
    <source>
        <dbReference type="EMBL" id="NIG60239.1"/>
    </source>
</evidence>
<keyword evidence="7" id="KW-0067">ATP-binding</keyword>
<evidence type="ECO:0000256" key="2">
    <source>
        <dbReference type="ARBA" id="ARBA00022692"/>
    </source>
</evidence>
<evidence type="ECO:0000313" key="8">
    <source>
        <dbReference type="Proteomes" id="UP001165941"/>
    </source>
</evidence>
<proteinExistence type="predicted"/>
<feature type="transmembrane region" description="Helical" evidence="5">
    <location>
        <begin position="35"/>
        <end position="57"/>
    </location>
</feature>
<dbReference type="InterPro" id="IPR026082">
    <property type="entry name" value="ABCA"/>
</dbReference>
<feature type="domain" description="ABC-2 type transporter transmembrane" evidence="6">
    <location>
        <begin position="29"/>
        <end position="164"/>
    </location>
</feature>
<keyword evidence="8" id="KW-1185">Reference proteome</keyword>
<dbReference type="Proteomes" id="UP001165941">
    <property type="component" value="Unassembled WGS sequence"/>
</dbReference>
<organism evidence="7 8">
    <name type="scientific">Pontoporia blainvillei</name>
    <name type="common">Franciscana</name>
    <name type="synonym">Delphinus blainvillei</name>
    <dbReference type="NCBI Taxonomy" id="48723"/>
    <lineage>
        <taxon>Eukaryota</taxon>
        <taxon>Metazoa</taxon>
        <taxon>Chordata</taxon>
        <taxon>Craniata</taxon>
        <taxon>Vertebrata</taxon>
        <taxon>Euteleostomi</taxon>
        <taxon>Mammalia</taxon>
        <taxon>Eutheria</taxon>
        <taxon>Laurasiatheria</taxon>
        <taxon>Artiodactyla</taxon>
        <taxon>Whippomorpha</taxon>
        <taxon>Cetacea</taxon>
        <taxon>Odontoceti</taxon>
        <taxon>Pontoporiidae</taxon>
        <taxon>Pontoporia</taxon>
    </lineage>
</organism>
<evidence type="ECO:0000256" key="5">
    <source>
        <dbReference type="SAM" id="Phobius"/>
    </source>
</evidence>
<dbReference type="EMBL" id="PGGH01166258">
    <property type="protein sequence ID" value="NIG60239.1"/>
    <property type="molecule type" value="Genomic_DNA"/>
</dbReference>
<keyword evidence="4 5" id="KW-0472">Membrane</keyword>
<dbReference type="InterPro" id="IPR013525">
    <property type="entry name" value="ABC2_TM"/>
</dbReference>
<dbReference type="PANTHER" id="PTHR19229">
    <property type="entry name" value="ATP-BINDING CASSETTE TRANSPORTER SUBFAMILY A ABCA"/>
    <property type="match status" value="1"/>
</dbReference>
<accession>A0ABX0S6C2</accession>
<feature type="transmembrane region" description="Helical" evidence="5">
    <location>
        <begin position="91"/>
        <end position="110"/>
    </location>
</feature>
<evidence type="ECO:0000256" key="3">
    <source>
        <dbReference type="ARBA" id="ARBA00022989"/>
    </source>
</evidence>
<dbReference type="Pfam" id="PF12698">
    <property type="entry name" value="ABC2_membrane_3"/>
    <property type="match status" value="1"/>
</dbReference>
<comment type="subcellular location">
    <subcellularLocation>
        <location evidence="1">Membrane</location>
        <topology evidence="1">Multi-pass membrane protein</topology>
    </subcellularLocation>
</comment>
<feature type="transmembrane region" description="Helical" evidence="5">
    <location>
        <begin position="147"/>
        <end position="171"/>
    </location>
</feature>
<sequence>MALATNLSEKKRVPKTNVCSPLPIAQCRMSSLIDILVALSILLGYSVTTASFVTYVVREHQNKAKQMQHISGVGVTCYWVTNFIYDMAFYLVPVAFSVGVIAIFKLPAFYSENNLRAVSLLLLLFGYATFSWMYLLAGLFHETGVAFITYVCINLFLGINSIVSLSVVYFLSKEKPNDMSCTGVYFIVGITFRSELTVMIGDEGSPTSAGQLNGKE</sequence>
<gene>
    <name evidence="7" type="ORF">BU61_7827</name>
</gene>
<feature type="transmembrane region" description="Helical" evidence="5">
    <location>
        <begin position="117"/>
        <end position="135"/>
    </location>
</feature>
<dbReference type="PANTHER" id="PTHR19229:SF250">
    <property type="entry name" value="ABC TRANSPORTER DOMAIN-CONTAINING PROTEIN-RELATED"/>
    <property type="match status" value="1"/>
</dbReference>
<comment type="caution">
    <text evidence="7">The sequence shown here is derived from an EMBL/GenBank/DDBJ whole genome shotgun (WGS) entry which is preliminary data.</text>
</comment>
<protein>
    <submittedName>
        <fullName evidence="7">ATP-binding cassette sub-family A member 12</fullName>
    </submittedName>
</protein>